<feature type="region of interest" description="Disordered" evidence="1">
    <location>
        <begin position="44"/>
        <end position="75"/>
    </location>
</feature>
<feature type="region of interest" description="Disordered" evidence="1">
    <location>
        <begin position="1"/>
        <end position="24"/>
    </location>
</feature>
<organism evidence="2 3">
    <name type="scientific">Choiromyces venosus 120613-1</name>
    <dbReference type="NCBI Taxonomy" id="1336337"/>
    <lineage>
        <taxon>Eukaryota</taxon>
        <taxon>Fungi</taxon>
        <taxon>Dikarya</taxon>
        <taxon>Ascomycota</taxon>
        <taxon>Pezizomycotina</taxon>
        <taxon>Pezizomycetes</taxon>
        <taxon>Pezizales</taxon>
        <taxon>Tuberaceae</taxon>
        <taxon>Choiromyces</taxon>
    </lineage>
</organism>
<gene>
    <name evidence="2" type="ORF">L873DRAFT_1906862</name>
</gene>
<feature type="compositionally biased region" description="Polar residues" evidence="1">
    <location>
        <begin position="163"/>
        <end position="180"/>
    </location>
</feature>
<protein>
    <submittedName>
        <fullName evidence="2">Uncharacterized protein</fullName>
    </submittedName>
</protein>
<accession>A0A3N4JM71</accession>
<feature type="compositionally biased region" description="Polar residues" evidence="1">
    <location>
        <begin position="1"/>
        <end position="11"/>
    </location>
</feature>
<reference evidence="2 3" key="1">
    <citation type="journal article" date="2018" name="Nat. Ecol. Evol.">
        <title>Pezizomycetes genomes reveal the molecular basis of ectomycorrhizal truffle lifestyle.</title>
        <authorList>
            <person name="Murat C."/>
            <person name="Payen T."/>
            <person name="Noel B."/>
            <person name="Kuo A."/>
            <person name="Morin E."/>
            <person name="Chen J."/>
            <person name="Kohler A."/>
            <person name="Krizsan K."/>
            <person name="Balestrini R."/>
            <person name="Da Silva C."/>
            <person name="Montanini B."/>
            <person name="Hainaut M."/>
            <person name="Levati E."/>
            <person name="Barry K.W."/>
            <person name="Belfiori B."/>
            <person name="Cichocki N."/>
            <person name="Clum A."/>
            <person name="Dockter R.B."/>
            <person name="Fauchery L."/>
            <person name="Guy J."/>
            <person name="Iotti M."/>
            <person name="Le Tacon F."/>
            <person name="Lindquist E.A."/>
            <person name="Lipzen A."/>
            <person name="Malagnac F."/>
            <person name="Mello A."/>
            <person name="Molinier V."/>
            <person name="Miyauchi S."/>
            <person name="Poulain J."/>
            <person name="Riccioni C."/>
            <person name="Rubini A."/>
            <person name="Sitrit Y."/>
            <person name="Splivallo R."/>
            <person name="Traeger S."/>
            <person name="Wang M."/>
            <person name="Zifcakova L."/>
            <person name="Wipf D."/>
            <person name="Zambonelli A."/>
            <person name="Paolocci F."/>
            <person name="Nowrousian M."/>
            <person name="Ottonello S."/>
            <person name="Baldrian P."/>
            <person name="Spatafora J.W."/>
            <person name="Henrissat B."/>
            <person name="Nagy L.G."/>
            <person name="Aury J.M."/>
            <person name="Wincker P."/>
            <person name="Grigoriev I.V."/>
            <person name="Bonfante P."/>
            <person name="Martin F.M."/>
        </authorList>
    </citation>
    <scope>NUCLEOTIDE SEQUENCE [LARGE SCALE GENOMIC DNA]</scope>
    <source>
        <strain evidence="2 3">120613-1</strain>
    </source>
</reference>
<dbReference type="Proteomes" id="UP000276215">
    <property type="component" value="Unassembled WGS sequence"/>
</dbReference>
<proteinExistence type="predicted"/>
<keyword evidence="3" id="KW-1185">Reference proteome</keyword>
<evidence type="ECO:0000313" key="3">
    <source>
        <dbReference type="Proteomes" id="UP000276215"/>
    </source>
</evidence>
<feature type="region of interest" description="Disordered" evidence="1">
    <location>
        <begin position="163"/>
        <end position="196"/>
    </location>
</feature>
<feature type="compositionally biased region" description="Polar residues" evidence="1">
    <location>
        <begin position="50"/>
        <end position="61"/>
    </location>
</feature>
<evidence type="ECO:0000313" key="2">
    <source>
        <dbReference type="EMBL" id="RPA99276.1"/>
    </source>
</evidence>
<sequence length="196" mass="21187">MSLGNGQNSDGTGIGDSQHATSQELPRRVCFSCPIATFAKRQEIPGMDSGNFTPEQTQTKPTPRGSKGKEKALENEGGLSSTLALLILIGEDGETVLDLSTLELIEEHIGSSNTPTTNTAVAVLLTTLKNLLPKRMNEMEARIIVAIGEKGTRQRTNRTLIPAQTYQIQPGPTPTTAQKTNPREAPHLHQQQQAQH</sequence>
<dbReference type="AlphaFoldDB" id="A0A3N4JM71"/>
<evidence type="ECO:0000256" key="1">
    <source>
        <dbReference type="SAM" id="MobiDB-lite"/>
    </source>
</evidence>
<dbReference type="EMBL" id="ML120388">
    <property type="protein sequence ID" value="RPA99276.1"/>
    <property type="molecule type" value="Genomic_DNA"/>
</dbReference>
<name>A0A3N4JM71_9PEZI</name>